<evidence type="ECO:0000256" key="1">
    <source>
        <dbReference type="ARBA" id="ARBA00004202"/>
    </source>
</evidence>
<dbReference type="Gene3D" id="3.40.50.300">
    <property type="entry name" value="P-loop containing nucleotide triphosphate hydrolases"/>
    <property type="match status" value="1"/>
</dbReference>
<dbReference type="SMART" id="SM00382">
    <property type="entry name" value="AAA"/>
    <property type="match status" value="1"/>
</dbReference>
<evidence type="ECO:0000256" key="4">
    <source>
        <dbReference type="ARBA" id="ARBA00022475"/>
    </source>
</evidence>
<keyword evidence="3" id="KW-0813">Transport</keyword>
<keyword evidence="4" id="KW-1003">Cell membrane</keyword>
<evidence type="ECO:0000256" key="8">
    <source>
        <dbReference type="ARBA" id="ARBA00023136"/>
    </source>
</evidence>
<keyword evidence="7" id="KW-1278">Translocase</keyword>
<evidence type="ECO:0000256" key="5">
    <source>
        <dbReference type="ARBA" id="ARBA00022741"/>
    </source>
</evidence>
<dbReference type="GO" id="GO:0043190">
    <property type="term" value="C:ATP-binding cassette (ABC) transporter complex"/>
    <property type="evidence" value="ECO:0007669"/>
    <property type="project" value="TreeGrafter"/>
</dbReference>
<reference evidence="10 11" key="1">
    <citation type="submission" date="2020-10" db="EMBL/GenBank/DDBJ databases">
        <title>Blautia liquoris sp.nov., isolated from the mud in a fermentation cellar used for the production of Chinese strong-flavoured liquor.</title>
        <authorList>
            <person name="Lu L."/>
        </authorList>
    </citation>
    <scope>NUCLEOTIDE SEQUENCE [LARGE SCALE GENOMIC DNA]</scope>
    <source>
        <strain evidence="10 11">LZLJ-3</strain>
    </source>
</reference>
<name>A0A7M2RKD7_9FIRM</name>
<organism evidence="10 11">
    <name type="scientific">Blautia liquoris</name>
    <dbReference type="NCBI Taxonomy" id="2779518"/>
    <lineage>
        <taxon>Bacteria</taxon>
        <taxon>Bacillati</taxon>
        <taxon>Bacillota</taxon>
        <taxon>Clostridia</taxon>
        <taxon>Lachnospirales</taxon>
        <taxon>Lachnospiraceae</taxon>
        <taxon>Blautia</taxon>
    </lineage>
</organism>
<dbReference type="GO" id="GO:0042626">
    <property type="term" value="F:ATPase-coupled transmembrane transporter activity"/>
    <property type="evidence" value="ECO:0007669"/>
    <property type="project" value="TreeGrafter"/>
</dbReference>
<dbReference type="GO" id="GO:0005524">
    <property type="term" value="F:ATP binding"/>
    <property type="evidence" value="ECO:0007669"/>
    <property type="project" value="UniProtKB-KW"/>
</dbReference>
<dbReference type="InterPro" id="IPR003439">
    <property type="entry name" value="ABC_transporter-like_ATP-bd"/>
</dbReference>
<dbReference type="InterPro" id="IPR003593">
    <property type="entry name" value="AAA+_ATPase"/>
</dbReference>
<dbReference type="Pfam" id="PF00005">
    <property type="entry name" value="ABC_tran"/>
    <property type="match status" value="1"/>
</dbReference>
<dbReference type="InterPro" id="IPR017871">
    <property type="entry name" value="ABC_transporter-like_CS"/>
</dbReference>
<keyword evidence="5" id="KW-0547">Nucleotide-binding</keyword>
<dbReference type="AlphaFoldDB" id="A0A7M2RKD7"/>
<dbReference type="KEGG" id="bliq:INP51_06530"/>
<dbReference type="FunFam" id="3.40.50.300:FF:000224">
    <property type="entry name" value="Energy-coupling factor transporter ATP-binding protein EcfA"/>
    <property type="match status" value="1"/>
</dbReference>
<evidence type="ECO:0000256" key="6">
    <source>
        <dbReference type="ARBA" id="ARBA00022840"/>
    </source>
</evidence>
<comment type="similarity">
    <text evidence="2">Belongs to the ABC transporter superfamily.</text>
</comment>
<dbReference type="Proteomes" id="UP000593601">
    <property type="component" value="Chromosome"/>
</dbReference>
<dbReference type="RefSeq" id="WP_193736902.1">
    <property type="nucleotide sequence ID" value="NZ_CP063304.1"/>
</dbReference>
<dbReference type="PROSITE" id="PS50893">
    <property type="entry name" value="ABC_TRANSPORTER_2"/>
    <property type="match status" value="1"/>
</dbReference>
<evidence type="ECO:0000259" key="9">
    <source>
        <dbReference type="PROSITE" id="PS50893"/>
    </source>
</evidence>
<dbReference type="PANTHER" id="PTHR43553:SF21">
    <property type="entry name" value="ABC TRANSPORTER ATP-BINDING PROTEIN MA_1418-RELATED"/>
    <property type="match status" value="1"/>
</dbReference>
<feature type="domain" description="ABC transporter" evidence="9">
    <location>
        <begin position="16"/>
        <end position="256"/>
    </location>
</feature>
<dbReference type="EMBL" id="CP063304">
    <property type="protein sequence ID" value="QOV20588.1"/>
    <property type="molecule type" value="Genomic_DNA"/>
</dbReference>
<evidence type="ECO:0000313" key="10">
    <source>
        <dbReference type="EMBL" id="QOV20588.1"/>
    </source>
</evidence>
<dbReference type="PROSITE" id="PS00211">
    <property type="entry name" value="ABC_TRANSPORTER_1"/>
    <property type="match status" value="1"/>
</dbReference>
<evidence type="ECO:0000256" key="2">
    <source>
        <dbReference type="ARBA" id="ARBA00005417"/>
    </source>
</evidence>
<gene>
    <name evidence="10" type="ORF">INP51_06530</name>
</gene>
<dbReference type="InterPro" id="IPR050095">
    <property type="entry name" value="ECF_ABC_transporter_ATP-bd"/>
</dbReference>
<dbReference type="InterPro" id="IPR027417">
    <property type="entry name" value="P-loop_NTPase"/>
</dbReference>
<comment type="subcellular location">
    <subcellularLocation>
        <location evidence="1">Cell membrane</location>
        <topology evidence="1">Peripheral membrane protein</topology>
    </subcellularLocation>
</comment>
<evidence type="ECO:0000313" key="11">
    <source>
        <dbReference type="Proteomes" id="UP000593601"/>
    </source>
</evidence>
<dbReference type="CDD" id="cd03225">
    <property type="entry name" value="ABC_cobalt_CbiO_domain1"/>
    <property type="match status" value="1"/>
</dbReference>
<keyword evidence="6 10" id="KW-0067">ATP-binding</keyword>
<sequence length="292" mass="32567">MNDTITAKREESETVIEFDHVNWKYADTEIPALREIDFKVNRGEFIGIIGVNDSGKTSLCRLCNGLIPHSFTGELSGNVRIEGEDVRNTQTARLAKRSGLVFPDPEAQLSQLTVFDELAFGPANLGLPKEEIIETVNKVLHLMDLDSMKSRSPYTLSGGEQQRVAIASVLAMNPALLVLDEPTSNLDPDGTKKIFQTMKDLNQNEGITVLLVEHEIELLAEYATRIIVLNQGKKLLDGTPREVFSKIDIFHQIGIHVPQMTQVSESAREDYGLWPNQQDPLTLSEMIDLLNL</sequence>
<protein>
    <submittedName>
        <fullName evidence="10">ABC transporter ATP-binding protein</fullName>
    </submittedName>
</protein>
<evidence type="ECO:0000256" key="3">
    <source>
        <dbReference type="ARBA" id="ARBA00022448"/>
    </source>
</evidence>
<evidence type="ECO:0000256" key="7">
    <source>
        <dbReference type="ARBA" id="ARBA00022967"/>
    </source>
</evidence>
<dbReference type="SUPFAM" id="SSF52540">
    <property type="entry name" value="P-loop containing nucleoside triphosphate hydrolases"/>
    <property type="match status" value="1"/>
</dbReference>
<dbReference type="InterPro" id="IPR015856">
    <property type="entry name" value="ABC_transpr_CbiO/EcfA_su"/>
</dbReference>
<dbReference type="GO" id="GO:0016887">
    <property type="term" value="F:ATP hydrolysis activity"/>
    <property type="evidence" value="ECO:0007669"/>
    <property type="project" value="InterPro"/>
</dbReference>
<dbReference type="PANTHER" id="PTHR43553">
    <property type="entry name" value="HEAVY METAL TRANSPORTER"/>
    <property type="match status" value="1"/>
</dbReference>
<keyword evidence="8" id="KW-0472">Membrane</keyword>
<keyword evidence="11" id="KW-1185">Reference proteome</keyword>
<proteinExistence type="inferred from homology"/>
<accession>A0A7M2RKD7</accession>